<dbReference type="InterPro" id="IPR036179">
    <property type="entry name" value="Ig-like_dom_sf"/>
</dbReference>
<feature type="signal peptide" evidence="6">
    <location>
        <begin position="1"/>
        <end position="18"/>
    </location>
</feature>
<dbReference type="Pfam" id="PF07686">
    <property type="entry name" value="V-set"/>
    <property type="match status" value="1"/>
</dbReference>
<dbReference type="Proteomes" id="UP000265040">
    <property type="component" value="Chromosome 18"/>
</dbReference>
<dbReference type="PROSITE" id="PS50835">
    <property type="entry name" value="IG_LIKE"/>
    <property type="match status" value="1"/>
</dbReference>
<evidence type="ECO:0000256" key="4">
    <source>
        <dbReference type="ARBA" id="ARBA00023180"/>
    </source>
</evidence>
<organism evidence="8 9">
    <name type="scientific">Anabas testudineus</name>
    <name type="common">Climbing perch</name>
    <name type="synonym">Anthias testudineus</name>
    <dbReference type="NCBI Taxonomy" id="64144"/>
    <lineage>
        <taxon>Eukaryota</taxon>
        <taxon>Metazoa</taxon>
        <taxon>Chordata</taxon>
        <taxon>Craniata</taxon>
        <taxon>Vertebrata</taxon>
        <taxon>Euteleostomi</taxon>
        <taxon>Actinopterygii</taxon>
        <taxon>Neopterygii</taxon>
        <taxon>Teleostei</taxon>
        <taxon>Neoteleostei</taxon>
        <taxon>Acanthomorphata</taxon>
        <taxon>Anabantaria</taxon>
        <taxon>Anabantiformes</taxon>
        <taxon>Anabantoidei</taxon>
        <taxon>Anabantidae</taxon>
        <taxon>Anabas</taxon>
    </lineage>
</organism>
<dbReference type="SUPFAM" id="SSF48726">
    <property type="entry name" value="Immunoglobulin"/>
    <property type="match status" value="1"/>
</dbReference>
<dbReference type="InterPro" id="IPR015631">
    <property type="entry name" value="CD2/SLAM_rcpt"/>
</dbReference>
<dbReference type="Gene3D" id="2.60.40.10">
    <property type="entry name" value="Immunoglobulins"/>
    <property type="match status" value="1"/>
</dbReference>
<keyword evidence="5" id="KW-0812">Transmembrane</keyword>
<dbReference type="InterPro" id="IPR013783">
    <property type="entry name" value="Ig-like_fold"/>
</dbReference>
<feature type="chain" id="PRO_5043501722" description="Ig-like domain-containing protein" evidence="6">
    <location>
        <begin position="19"/>
        <end position="284"/>
    </location>
</feature>
<comment type="subcellular location">
    <subcellularLocation>
        <location evidence="1">Membrane</location>
    </subcellularLocation>
</comment>
<evidence type="ECO:0000313" key="9">
    <source>
        <dbReference type="Proteomes" id="UP000265040"/>
    </source>
</evidence>
<evidence type="ECO:0000259" key="7">
    <source>
        <dbReference type="PROSITE" id="PS50835"/>
    </source>
</evidence>
<dbReference type="InterPro" id="IPR007110">
    <property type="entry name" value="Ig-like_dom"/>
</dbReference>
<reference evidence="8" key="3">
    <citation type="submission" date="2025-09" db="UniProtKB">
        <authorList>
            <consortium name="Ensembl"/>
        </authorList>
    </citation>
    <scope>IDENTIFICATION</scope>
</reference>
<reference evidence="8 9" key="1">
    <citation type="submission" date="2021-04" db="EMBL/GenBank/DDBJ databases">
        <authorList>
            <consortium name="Wellcome Sanger Institute Data Sharing"/>
        </authorList>
    </citation>
    <scope>NUCLEOTIDE SEQUENCE [LARGE SCALE GENOMIC DNA]</scope>
</reference>
<dbReference type="GO" id="GO:0005911">
    <property type="term" value="C:cell-cell junction"/>
    <property type="evidence" value="ECO:0007669"/>
    <property type="project" value="TreeGrafter"/>
</dbReference>
<name>A0AAQ6IU32_ANATE</name>
<evidence type="ECO:0000256" key="1">
    <source>
        <dbReference type="ARBA" id="ARBA00004370"/>
    </source>
</evidence>
<dbReference type="Ensembl" id="ENSATET00000074782.1">
    <property type="protein sequence ID" value="ENSATEP00000077503.1"/>
    <property type="gene ID" value="ENSATEG00000030659.1"/>
</dbReference>
<accession>A0AAQ6IU32</accession>
<dbReference type="GeneTree" id="ENSGT00940000172777"/>
<evidence type="ECO:0000256" key="3">
    <source>
        <dbReference type="ARBA" id="ARBA00023136"/>
    </source>
</evidence>
<dbReference type="GO" id="GO:0016020">
    <property type="term" value="C:membrane"/>
    <property type="evidence" value="ECO:0007669"/>
    <property type="project" value="UniProtKB-SubCell"/>
</dbReference>
<sequence length="284" mass="31757">MILIRKILLIPLLQVALGESLQEVFGYLGENITLPSGADPSWNLSKVQWSIFSNNTLIATYHNEKANIDRIDQYQGRLSLNTSSGDLAIHNLNAKDAMVYNVDVINTEKKSTKNKIELTVKQHLQKPTIETHTWVPRESPKSGCLVKVQCSSLDEGVQFSWYIEPLSVTTLNTSLPDGKSALLLAFLNNTEHTVKVTCNTSRNIDTASSVVTSKCEDEKTTNQRWSETRNRYCAVIVIGAFMGNVLLISIIHVFGEQKKTLHEKSQLDIKASRNPSDQTIKIDD</sequence>
<feature type="transmembrane region" description="Helical" evidence="5">
    <location>
        <begin position="234"/>
        <end position="255"/>
    </location>
</feature>
<keyword evidence="9" id="KW-1185">Reference proteome</keyword>
<feature type="domain" description="Ig-like" evidence="7">
    <location>
        <begin position="127"/>
        <end position="212"/>
    </location>
</feature>
<dbReference type="PANTHER" id="PTHR12080:SF59">
    <property type="entry name" value="HEPATIC AND GLIAL CELL ADHESION MOLECULE"/>
    <property type="match status" value="1"/>
</dbReference>
<evidence type="ECO:0000313" key="8">
    <source>
        <dbReference type="Ensembl" id="ENSATEP00000077503.1"/>
    </source>
</evidence>
<dbReference type="InterPro" id="IPR013106">
    <property type="entry name" value="Ig_V-set"/>
</dbReference>
<evidence type="ECO:0000256" key="6">
    <source>
        <dbReference type="SAM" id="SignalP"/>
    </source>
</evidence>
<keyword evidence="4" id="KW-0325">Glycoprotein</keyword>
<keyword evidence="3 5" id="KW-0472">Membrane</keyword>
<reference evidence="8" key="2">
    <citation type="submission" date="2025-08" db="UniProtKB">
        <authorList>
            <consortium name="Ensembl"/>
        </authorList>
    </citation>
    <scope>IDENTIFICATION</scope>
</reference>
<keyword evidence="5" id="KW-1133">Transmembrane helix</keyword>
<dbReference type="AlphaFoldDB" id="A0AAQ6IU32"/>
<protein>
    <recommendedName>
        <fullName evidence="7">Ig-like domain-containing protein</fullName>
    </recommendedName>
</protein>
<dbReference type="PANTHER" id="PTHR12080">
    <property type="entry name" value="SIGNALING LYMPHOCYTIC ACTIVATION MOLECULE"/>
    <property type="match status" value="1"/>
</dbReference>
<keyword evidence="2 6" id="KW-0732">Signal</keyword>
<evidence type="ECO:0000256" key="2">
    <source>
        <dbReference type="ARBA" id="ARBA00022729"/>
    </source>
</evidence>
<proteinExistence type="predicted"/>
<evidence type="ECO:0000256" key="5">
    <source>
        <dbReference type="SAM" id="Phobius"/>
    </source>
</evidence>